<sequence length="331" mass="36599">MSQTPQHLQLNHQGQLRHFLTIEGLSRELLTELLDTADSFLEVGERAVKKVPLLRGKTVCNVFFENSTRTLTTFELAAKRLSADVLNLNISTSSTSKGETLYDTLQNLEAMAADMFVVRHSDSGAAHFIAEHVCPHVAVINAGDGNHAHPTQAMLDMLTIRRHRGDFENLSVAIVGDILHSRVARSNMQALKTLGCPDIRVIAPRTLLPEGIEQYGVRVFNDLRVGLRGVDVVIMLRLQRERMQSGLLPSEGEFYRLYGLTRETLALAKPDALVMHPGPINRGVEIESEVADGPQSVILKQVTYGIAVRMAVMSMAMTGQTTQRQLNQEAN</sequence>
<dbReference type="Pfam" id="PF02729">
    <property type="entry name" value="OTCace_N"/>
    <property type="match status" value="1"/>
</dbReference>
<dbReference type="UniPathway" id="UPA00070">
    <property type="reaction ID" value="UER00116"/>
</dbReference>
<keyword evidence="4" id="KW-0808">Transferase</keyword>
<dbReference type="GO" id="GO:0005829">
    <property type="term" value="C:cytosol"/>
    <property type="evidence" value="ECO:0007669"/>
    <property type="project" value="TreeGrafter"/>
</dbReference>
<dbReference type="PANTHER" id="PTHR45753">
    <property type="entry name" value="ORNITHINE CARBAMOYLTRANSFERASE, MITOCHONDRIAL"/>
    <property type="match status" value="1"/>
</dbReference>
<dbReference type="NCBIfam" id="NF002032">
    <property type="entry name" value="PRK00856.1"/>
    <property type="match status" value="1"/>
</dbReference>
<dbReference type="InterPro" id="IPR006131">
    <property type="entry name" value="Asp_carbamoyltransf_Asp/Orn-bd"/>
</dbReference>
<protein>
    <recommendedName>
        <fullName evidence="3">aspartate carbamoyltransferase</fullName>
        <ecNumber evidence="3">2.1.3.2</ecNumber>
    </recommendedName>
</protein>
<dbReference type="PRINTS" id="PR00100">
    <property type="entry name" value="AOTCASE"/>
</dbReference>
<evidence type="ECO:0000256" key="3">
    <source>
        <dbReference type="ARBA" id="ARBA00013008"/>
    </source>
</evidence>
<dbReference type="FunFam" id="3.40.50.1370:FF:000006">
    <property type="entry name" value="Aspartate carbamoyltransferase"/>
    <property type="match status" value="1"/>
</dbReference>
<evidence type="ECO:0000256" key="7">
    <source>
        <dbReference type="ARBA" id="ARBA00048859"/>
    </source>
</evidence>
<feature type="domain" description="Aspartate/ornithine carbamoyltransferase Asp/Orn-binding" evidence="8">
    <location>
        <begin position="169"/>
        <end position="315"/>
    </location>
</feature>
<dbReference type="AlphaFoldDB" id="A0A0F9X2Y5"/>
<dbReference type="GO" id="GO:0044205">
    <property type="term" value="P:'de novo' UMP biosynthetic process"/>
    <property type="evidence" value="ECO:0007669"/>
    <property type="project" value="UniProtKB-UniPathway"/>
</dbReference>
<dbReference type="Gene3D" id="3.40.50.1370">
    <property type="entry name" value="Aspartate/ornithine carbamoyltransferase"/>
    <property type="match status" value="2"/>
</dbReference>
<dbReference type="InterPro" id="IPR006130">
    <property type="entry name" value="Asp/Orn_carbamoylTrfase"/>
</dbReference>
<comment type="similarity">
    <text evidence="2">Belongs to the aspartate/ornithine carbamoyltransferase superfamily. ATCase family.</text>
</comment>
<dbReference type="InterPro" id="IPR036901">
    <property type="entry name" value="Asp/Orn_carbamoylTrfase_sf"/>
</dbReference>
<comment type="function">
    <text evidence="6">Catalyzes the condensation of carbamoyl phosphate and aspartate to form carbamoyl aspartate and inorganic phosphate, the committed step in the de novo pyrimidine nucleotide biosynthesis pathway.</text>
</comment>
<dbReference type="SUPFAM" id="SSF53671">
    <property type="entry name" value="Aspartate/ornithine carbamoyltransferase"/>
    <property type="match status" value="1"/>
</dbReference>
<evidence type="ECO:0000313" key="10">
    <source>
        <dbReference type="EMBL" id="KKN93191.1"/>
    </source>
</evidence>
<dbReference type="PRINTS" id="PR00101">
    <property type="entry name" value="ATCASE"/>
</dbReference>
<dbReference type="EC" id="2.1.3.2" evidence="3"/>
<evidence type="ECO:0000256" key="6">
    <source>
        <dbReference type="ARBA" id="ARBA00043884"/>
    </source>
</evidence>
<dbReference type="InterPro" id="IPR002082">
    <property type="entry name" value="Asp_carbamoyltransf"/>
</dbReference>
<dbReference type="PROSITE" id="PS00097">
    <property type="entry name" value="CARBAMOYLTRANSFERASE"/>
    <property type="match status" value="1"/>
</dbReference>
<evidence type="ECO:0000259" key="8">
    <source>
        <dbReference type="Pfam" id="PF00185"/>
    </source>
</evidence>
<evidence type="ECO:0000259" key="9">
    <source>
        <dbReference type="Pfam" id="PF02729"/>
    </source>
</evidence>
<comment type="caution">
    <text evidence="10">The sequence shown here is derived from an EMBL/GenBank/DDBJ whole genome shotgun (WGS) entry which is preliminary data.</text>
</comment>
<comment type="pathway">
    <text evidence="1">Pyrimidine metabolism; UMP biosynthesis via de novo pathway; (S)-dihydroorotate from bicarbonate: step 2/3.</text>
</comment>
<evidence type="ECO:0000256" key="4">
    <source>
        <dbReference type="ARBA" id="ARBA00022679"/>
    </source>
</evidence>
<dbReference type="Pfam" id="PF00185">
    <property type="entry name" value="OTCace"/>
    <property type="match status" value="1"/>
</dbReference>
<dbReference type="FunFam" id="3.40.50.1370:FF:000007">
    <property type="entry name" value="Aspartate carbamoyltransferase"/>
    <property type="match status" value="1"/>
</dbReference>
<name>A0A0F9X2Y5_9ZZZZ</name>
<keyword evidence="5" id="KW-0665">Pyrimidine biosynthesis</keyword>
<comment type="catalytic activity">
    <reaction evidence="7">
        <text>carbamoyl phosphate + L-aspartate = N-carbamoyl-L-aspartate + phosphate + H(+)</text>
        <dbReference type="Rhea" id="RHEA:20013"/>
        <dbReference type="ChEBI" id="CHEBI:15378"/>
        <dbReference type="ChEBI" id="CHEBI:29991"/>
        <dbReference type="ChEBI" id="CHEBI:32814"/>
        <dbReference type="ChEBI" id="CHEBI:43474"/>
        <dbReference type="ChEBI" id="CHEBI:58228"/>
        <dbReference type="EC" id="2.1.3.2"/>
    </reaction>
</comment>
<evidence type="ECO:0000256" key="1">
    <source>
        <dbReference type="ARBA" id="ARBA00004852"/>
    </source>
</evidence>
<dbReference type="NCBIfam" id="TIGR00670">
    <property type="entry name" value="asp_carb_tr"/>
    <property type="match status" value="1"/>
</dbReference>
<gene>
    <name evidence="10" type="ORF">LCGC14_0200560</name>
</gene>
<dbReference type="GO" id="GO:0006207">
    <property type="term" value="P:'de novo' pyrimidine nucleobase biosynthetic process"/>
    <property type="evidence" value="ECO:0007669"/>
    <property type="project" value="InterPro"/>
</dbReference>
<dbReference type="GO" id="GO:0006520">
    <property type="term" value="P:amino acid metabolic process"/>
    <property type="evidence" value="ECO:0007669"/>
    <property type="project" value="InterPro"/>
</dbReference>
<dbReference type="GO" id="GO:0016597">
    <property type="term" value="F:amino acid binding"/>
    <property type="evidence" value="ECO:0007669"/>
    <property type="project" value="InterPro"/>
</dbReference>
<dbReference type="InterPro" id="IPR006132">
    <property type="entry name" value="Asp/Orn_carbamoyltranf_P-bd"/>
</dbReference>
<accession>A0A0F9X2Y5</accession>
<evidence type="ECO:0000256" key="2">
    <source>
        <dbReference type="ARBA" id="ARBA00008896"/>
    </source>
</evidence>
<evidence type="ECO:0000256" key="5">
    <source>
        <dbReference type="ARBA" id="ARBA00022975"/>
    </source>
</evidence>
<dbReference type="EMBL" id="LAZR01000088">
    <property type="protein sequence ID" value="KKN93191.1"/>
    <property type="molecule type" value="Genomic_DNA"/>
</dbReference>
<reference evidence="10" key="1">
    <citation type="journal article" date="2015" name="Nature">
        <title>Complex archaea that bridge the gap between prokaryotes and eukaryotes.</title>
        <authorList>
            <person name="Spang A."/>
            <person name="Saw J.H."/>
            <person name="Jorgensen S.L."/>
            <person name="Zaremba-Niedzwiedzka K."/>
            <person name="Martijn J."/>
            <person name="Lind A.E."/>
            <person name="van Eijk R."/>
            <person name="Schleper C."/>
            <person name="Guy L."/>
            <person name="Ettema T.J."/>
        </authorList>
    </citation>
    <scope>NUCLEOTIDE SEQUENCE</scope>
</reference>
<organism evidence="10">
    <name type="scientific">marine sediment metagenome</name>
    <dbReference type="NCBI Taxonomy" id="412755"/>
    <lineage>
        <taxon>unclassified sequences</taxon>
        <taxon>metagenomes</taxon>
        <taxon>ecological metagenomes</taxon>
    </lineage>
</organism>
<dbReference type="PANTHER" id="PTHR45753:SF6">
    <property type="entry name" value="ASPARTATE CARBAMOYLTRANSFERASE"/>
    <property type="match status" value="1"/>
</dbReference>
<feature type="domain" description="Aspartate/ornithine carbamoyltransferase carbamoyl-P binding" evidence="9">
    <location>
        <begin position="17"/>
        <end position="161"/>
    </location>
</feature>
<proteinExistence type="inferred from homology"/>
<dbReference type="GO" id="GO:0004070">
    <property type="term" value="F:aspartate carbamoyltransferase activity"/>
    <property type="evidence" value="ECO:0007669"/>
    <property type="project" value="UniProtKB-EC"/>
</dbReference>
<dbReference type="HAMAP" id="MF_00001">
    <property type="entry name" value="Asp_carb_tr"/>
    <property type="match status" value="1"/>
</dbReference>